<evidence type="ECO:0000256" key="1">
    <source>
        <dbReference type="ARBA" id="ARBA00009437"/>
    </source>
</evidence>
<dbReference type="SUPFAM" id="SSF53850">
    <property type="entry name" value="Periplasmic binding protein-like II"/>
    <property type="match status" value="1"/>
</dbReference>
<dbReference type="SUPFAM" id="SSF46785">
    <property type="entry name" value="Winged helix' DNA-binding domain"/>
    <property type="match status" value="1"/>
</dbReference>
<keyword evidence="4" id="KW-0804">Transcription</keyword>
<evidence type="ECO:0000259" key="5">
    <source>
        <dbReference type="PROSITE" id="PS50931"/>
    </source>
</evidence>
<dbReference type="Pfam" id="PF00126">
    <property type="entry name" value="HTH_1"/>
    <property type="match status" value="1"/>
</dbReference>
<dbReference type="PANTHER" id="PTHR30537:SF74">
    <property type="entry name" value="HTH-TYPE TRANSCRIPTIONAL REGULATOR TRPI"/>
    <property type="match status" value="1"/>
</dbReference>
<dbReference type="EMBL" id="CP132302">
    <property type="protein sequence ID" value="WLR97924.1"/>
    <property type="molecule type" value="Genomic_DNA"/>
</dbReference>
<dbReference type="Gene3D" id="3.40.190.10">
    <property type="entry name" value="Periplasmic binding protein-like II"/>
    <property type="match status" value="2"/>
</dbReference>
<dbReference type="CDD" id="cd08432">
    <property type="entry name" value="PBP2_GcdR_TrpI_HvrB_AmpR_like"/>
    <property type="match status" value="1"/>
</dbReference>
<dbReference type="RefSeq" id="WP_306037827.1">
    <property type="nucleotide sequence ID" value="NZ_CP132302.1"/>
</dbReference>
<dbReference type="GO" id="GO:0043565">
    <property type="term" value="F:sequence-specific DNA binding"/>
    <property type="evidence" value="ECO:0007669"/>
    <property type="project" value="TreeGrafter"/>
</dbReference>
<dbReference type="InterPro" id="IPR005119">
    <property type="entry name" value="LysR_subst-bd"/>
</dbReference>
<evidence type="ECO:0000256" key="2">
    <source>
        <dbReference type="ARBA" id="ARBA00023015"/>
    </source>
</evidence>
<dbReference type="PROSITE" id="PS50931">
    <property type="entry name" value="HTH_LYSR"/>
    <property type="match status" value="1"/>
</dbReference>
<dbReference type="Pfam" id="PF03466">
    <property type="entry name" value="LysR_substrate"/>
    <property type="match status" value="1"/>
</dbReference>
<protein>
    <submittedName>
        <fullName evidence="6">LysR substrate-binding domain-containing protein</fullName>
    </submittedName>
</protein>
<dbReference type="InterPro" id="IPR058163">
    <property type="entry name" value="LysR-type_TF_proteobact-type"/>
</dbReference>
<dbReference type="InterPro" id="IPR000847">
    <property type="entry name" value="LysR_HTH_N"/>
</dbReference>
<dbReference type="InterPro" id="IPR036390">
    <property type="entry name" value="WH_DNA-bd_sf"/>
</dbReference>
<reference evidence="6 7" key="1">
    <citation type="submission" date="2023-08" db="EMBL/GenBank/DDBJ databases">
        <title>Pathogen: clinical or host-associated sample.</title>
        <authorList>
            <person name="Hergert J."/>
            <person name="Casey R."/>
            <person name="Wagner J."/>
            <person name="Young E.L."/>
            <person name="Oakeson K.F."/>
        </authorList>
    </citation>
    <scope>NUCLEOTIDE SEQUENCE [LARGE SCALE GENOMIC DNA]</scope>
    <source>
        <strain evidence="6 7">1760953</strain>
    </source>
</reference>
<sequence>MSRSLPLNALRVFEAAARHGSFTRAGDELGMTQTAVSYQIKLLEEMLGVTLFLRQPRQVVLSEAGERLRPKVAEGLAKLAEAVGDLRGASEQKLHIHSTPTFALQWLSRSIGDFQLKHPSIAVRLSTSQDVIDFAKEEADVAIRWGKGDWPGLDCHRVMRMNFTPMLSPALAEAIGGVKTPSDLLKLPIVSARDDWWRSWFSAAGIDDPGLERFPPNELGTQTIDAQVAIAGQGVAILNPGHFRSEIAAGQLFQPFELTCNDGRDYWLAYPSNRRNVAKIRAFRDWILATMPAEA</sequence>
<dbReference type="FunFam" id="1.10.10.10:FF:000038">
    <property type="entry name" value="Glycine cleavage system transcriptional activator"/>
    <property type="match status" value="1"/>
</dbReference>
<accession>A0AA50H8H5</accession>
<keyword evidence="7" id="KW-1185">Reference proteome</keyword>
<dbReference type="PANTHER" id="PTHR30537">
    <property type="entry name" value="HTH-TYPE TRANSCRIPTIONAL REGULATOR"/>
    <property type="match status" value="1"/>
</dbReference>
<dbReference type="Proteomes" id="UP001234585">
    <property type="component" value="Chromosome"/>
</dbReference>
<feature type="domain" description="HTH lysR-type" evidence="5">
    <location>
        <begin position="5"/>
        <end position="62"/>
    </location>
</feature>
<evidence type="ECO:0000313" key="7">
    <source>
        <dbReference type="Proteomes" id="UP001234585"/>
    </source>
</evidence>
<evidence type="ECO:0000256" key="3">
    <source>
        <dbReference type="ARBA" id="ARBA00023125"/>
    </source>
</evidence>
<dbReference type="GO" id="GO:0006351">
    <property type="term" value="P:DNA-templated transcription"/>
    <property type="evidence" value="ECO:0007669"/>
    <property type="project" value="TreeGrafter"/>
</dbReference>
<dbReference type="AlphaFoldDB" id="A0AA50H8H5"/>
<evidence type="ECO:0000313" key="6">
    <source>
        <dbReference type="EMBL" id="WLR97924.1"/>
    </source>
</evidence>
<keyword evidence="3" id="KW-0238">DNA-binding</keyword>
<dbReference type="Gene3D" id="1.10.10.10">
    <property type="entry name" value="Winged helix-like DNA-binding domain superfamily/Winged helix DNA-binding domain"/>
    <property type="match status" value="1"/>
</dbReference>
<dbReference type="InterPro" id="IPR036388">
    <property type="entry name" value="WH-like_DNA-bd_sf"/>
</dbReference>
<evidence type="ECO:0000256" key="4">
    <source>
        <dbReference type="ARBA" id="ARBA00023163"/>
    </source>
</evidence>
<dbReference type="PRINTS" id="PR00039">
    <property type="entry name" value="HTHLYSR"/>
</dbReference>
<gene>
    <name evidence="6" type="ORF">Q9313_02520</name>
</gene>
<organism evidence="6 7">
    <name type="scientific">Shinella sumterensis</name>
    <dbReference type="NCBI Taxonomy" id="1967501"/>
    <lineage>
        <taxon>Bacteria</taxon>
        <taxon>Pseudomonadati</taxon>
        <taxon>Pseudomonadota</taxon>
        <taxon>Alphaproteobacteria</taxon>
        <taxon>Hyphomicrobiales</taxon>
        <taxon>Rhizobiaceae</taxon>
        <taxon>Shinella</taxon>
    </lineage>
</organism>
<proteinExistence type="inferred from homology"/>
<keyword evidence="2" id="KW-0805">Transcription regulation</keyword>
<comment type="similarity">
    <text evidence="1">Belongs to the LysR transcriptional regulatory family.</text>
</comment>
<dbReference type="GO" id="GO:0003700">
    <property type="term" value="F:DNA-binding transcription factor activity"/>
    <property type="evidence" value="ECO:0007669"/>
    <property type="project" value="InterPro"/>
</dbReference>
<name>A0AA50H8H5_9HYPH</name>